<dbReference type="AlphaFoldDB" id="A0A5N5TBX5"/>
<sequence length="185" mass="21052">MNLRRQKQLVHWFFMFAKVVQMSVQISVLVLAIMAFNQENESILILFCVISFLYVLGNFGMAFLYFREENSIFITEPLFLLVLTAYIPLIIGLSLSNLKRSRGKRNASFGPPENAAKMEIAIIDIIISTVVVILLQIIISGIVICTFKIAKKINEQNIASKIIKRRNISKEEVLIDQNTVNSKLD</sequence>
<feature type="transmembrane region" description="Helical" evidence="1">
    <location>
        <begin position="118"/>
        <end position="147"/>
    </location>
</feature>
<proteinExistence type="predicted"/>
<dbReference type="EMBL" id="SEYY01003712">
    <property type="protein sequence ID" value="KAB7504136.1"/>
    <property type="molecule type" value="Genomic_DNA"/>
</dbReference>
<feature type="transmembrane region" description="Helical" evidence="1">
    <location>
        <begin position="42"/>
        <end position="66"/>
    </location>
</feature>
<name>A0A5N5TBX5_9CRUS</name>
<feature type="transmembrane region" description="Helical" evidence="1">
    <location>
        <begin position="78"/>
        <end position="98"/>
    </location>
</feature>
<keyword evidence="1" id="KW-0472">Membrane</keyword>
<evidence type="ECO:0000313" key="3">
    <source>
        <dbReference type="Proteomes" id="UP000326759"/>
    </source>
</evidence>
<reference evidence="2 3" key="1">
    <citation type="journal article" date="2019" name="PLoS Biol.">
        <title>Sex chromosomes control vertical transmission of feminizing Wolbachia symbionts in an isopod.</title>
        <authorList>
            <person name="Becking T."/>
            <person name="Chebbi M.A."/>
            <person name="Giraud I."/>
            <person name="Moumen B."/>
            <person name="Laverre T."/>
            <person name="Caubet Y."/>
            <person name="Peccoud J."/>
            <person name="Gilbert C."/>
            <person name="Cordaux R."/>
        </authorList>
    </citation>
    <scope>NUCLEOTIDE SEQUENCE [LARGE SCALE GENOMIC DNA]</scope>
    <source>
        <strain evidence="2">ANa2</strain>
        <tissue evidence="2">Whole body excluding digestive tract and cuticle</tissue>
    </source>
</reference>
<organism evidence="2 3">
    <name type="scientific">Armadillidium nasatum</name>
    <dbReference type="NCBI Taxonomy" id="96803"/>
    <lineage>
        <taxon>Eukaryota</taxon>
        <taxon>Metazoa</taxon>
        <taxon>Ecdysozoa</taxon>
        <taxon>Arthropoda</taxon>
        <taxon>Crustacea</taxon>
        <taxon>Multicrustacea</taxon>
        <taxon>Malacostraca</taxon>
        <taxon>Eumalacostraca</taxon>
        <taxon>Peracarida</taxon>
        <taxon>Isopoda</taxon>
        <taxon>Oniscidea</taxon>
        <taxon>Crinocheta</taxon>
        <taxon>Armadillidiidae</taxon>
        <taxon>Armadillidium</taxon>
    </lineage>
</organism>
<gene>
    <name evidence="2" type="ORF">Anas_07218</name>
</gene>
<protein>
    <submittedName>
        <fullName evidence="2">Uncharacterized protein</fullName>
    </submittedName>
</protein>
<dbReference type="OrthoDB" id="10433183at2759"/>
<keyword evidence="1" id="KW-1133">Transmembrane helix</keyword>
<keyword evidence="3" id="KW-1185">Reference proteome</keyword>
<comment type="caution">
    <text evidence="2">The sequence shown here is derived from an EMBL/GenBank/DDBJ whole genome shotgun (WGS) entry which is preliminary data.</text>
</comment>
<keyword evidence="1" id="KW-0812">Transmembrane</keyword>
<evidence type="ECO:0000256" key="1">
    <source>
        <dbReference type="SAM" id="Phobius"/>
    </source>
</evidence>
<evidence type="ECO:0000313" key="2">
    <source>
        <dbReference type="EMBL" id="KAB7504136.1"/>
    </source>
</evidence>
<dbReference type="Proteomes" id="UP000326759">
    <property type="component" value="Unassembled WGS sequence"/>
</dbReference>
<feature type="transmembrane region" description="Helical" evidence="1">
    <location>
        <begin position="12"/>
        <end position="36"/>
    </location>
</feature>
<accession>A0A5N5TBX5</accession>